<dbReference type="PANTHER" id="PTHR11122:SF13">
    <property type="entry name" value="GLUCOSE-6-PHOSPHATE 1-EPIMERASE"/>
    <property type="match status" value="1"/>
</dbReference>
<name>A0ABY5AQ79_9CYAN</name>
<protein>
    <submittedName>
        <fullName evidence="1">Aldose epimerase</fullName>
    </submittedName>
</protein>
<dbReference type="Pfam" id="PF01263">
    <property type="entry name" value="Aldose_epim"/>
    <property type="match status" value="1"/>
</dbReference>
<gene>
    <name evidence="1" type="ORF">NEA10_01170</name>
</gene>
<dbReference type="RefSeq" id="WP_252663409.1">
    <property type="nucleotide sequence ID" value="NZ_CP098611.1"/>
</dbReference>
<sequence>MYAIATETKLYPTYILSDDSAQAQLELVPERGGLVTRWRVGDRDLLYFDAERFANPELSVRGGIPILFPICGNLPNNTYTHQGTSYRLKQHGFARDLPWTVSESSTDKSASLTLELTSNEETLAVYPFDFHLSFTYRLRGHTLEIVQRYSNPSEETILPFSSGLHPYFQASDKSQLRFHLPSHQYWDQLDGTLHDFDNEFNFERKEIDVAFTQLQSQSASVYDCKEGVTLNLEYSTPFSTLVFWAVHGKDYYCLEPWTAPRNALNTGDRLIHVHPRSSLEMLVRLDVHLD</sequence>
<keyword evidence="2" id="KW-1185">Reference proteome</keyword>
<dbReference type="InterPro" id="IPR014718">
    <property type="entry name" value="GH-type_carb-bd"/>
</dbReference>
<organism evidence="1 2">
    <name type="scientific">Phormidium yuhuli AB48</name>
    <dbReference type="NCBI Taxonomy" id="2940671"/>
    <lineage>
        <taxon>Bacteria</taxon>
        <taxon>Bacillati</taxon>
        <taxon>Cyanobacteriota</taxon>
        <taxon>Cyanophyceae</taxon>
        <taxon>Oscillatoriophycideae</taxon>
        <taxon>Oscillatoriales</taxon>
        <taxon>Oscillatoriaceae</taxon>
        <taxon>Phormidium</taxon>
        <taxon>Phormidium yuhuli</taxon>
    </lineage>
</organism>
<dbReference type="CDD" id="cd09025">
    <property type="entry name" value="Aldose_epim_Slr1438"/>
    <property type="match status" value="1"/>
</dbReference>
<dbReference type="Gene3D" id="2.70.98.10">
    <property type="match status" value="1"/>
</dbReference>
<dbReference type="InterPro" id="IPR011013">
    <property type="entry name" value="Gal_mutarotase_sf_dom"/>
</dbReference>
<dbReference type="InterPro" id="IPR008183">
    <property type="entry name" value="Aldose_1/G6P_1-epimerase"/>
</dbReference>
<proteinExistence type="predicted"/>
<dbReference type="Proteomes" id="UP001056708">
    <property type="component" value="Chromosome"/>
</dbReference>
<evidence type="ECO:0000313" key="2">
    <source>
        <dbReference type="Proteomes" id="UP001056708"/>
    </source>
</evidence>
<evidence type="ECO:0000313" key="1">
    <source>
        <dbReference type="EMBL" id="USR91384.1"/>
    </source>
</evidence>
<dbReference type="PANTHER" id="PTHR11122">
    <property type="entry name" value="APOSPORY-ASSOCIATED PROTEIN C-RELATED"/>
    <property type="match status" value="1"/>
</dbReference>
<accession>A0ABY5AQ79</accession>
<dbReference type="EMBL" id="CP098611">
    <property type="protein sequence ID" value="USR91384.1"/>
    <property type="molecule type" value="Genomic_DNA"/>
</dbReference>
<dbReference type="SUPFAM" id="SSF74650">
    <property type="entry name" value="Galactose mutarotase-like"/>
    <property type="match status" value="1"/>
</dbReference>
<reference evidence="1" key="1">
    <citation type="submission" date="2022-06" db="EMBL/GenBank/DDBJ databases">
        <title>Genome sequence of Phormidium yuhuli AB48 isolated from an industrial photobioreactor environment.</title>
        <authorList>
            <person name="Qiu Y."/>
            <person name="Noonan A.J.C."/>
            <person name="Dofher K."/>
            <person name="Koch M."/>
            <person name="Kieft B."/>
            <person name="Lin X."/>
            <person name="Ziels R.M."/>
            <person name="Hallam S.J."/>
        </authorList>
    </citation>
    <scope>NUCLEOTIDE SEQUENCE</scope>
    <source>
        <strain evidence="1">AB48</strain>
    </source>
</reference>